<feature type="domain" description="Phospholipase/carboxylesterase/thioesterase" evidence="2">
    <location>
        <begin position="63"/>
        <end position="253"/>
    </location>
</feature>
<dbReference type="PANTHER" id="PTHR43037">
    <property type="entry name" value="UNNAMED PRODUCT-RELATED"/>
    <property type="match status" value="1"/>
</dbReference>
<evidence type="ECO:0000259" key="2">
    <source>
        <dbReference type="Pfam" id="PF02230"/>
    </source>
</evidence>
<evidence type="ECO:0000313" key="3">
    <source>
        <dbReference type="EMBL" id="RHB38718.1"/>
    </source>
</evidence>
<reference evidence="3 4" key="1">
    <citation type="submission" date="2018-08" db="EMBL/GenBank/DDBJ databases">
        <title>A genome reference for cultivated species of the human gut microbiota.</title>
        <authorList>
            <person name="Zou Y."/>
            <person name="Xue W."/>
            <person name="Luo G."/>
        </authorList>
    </citation>
    <scope>NUCLEOTIDE SEQUENCE [LARGE SCALE GENOMIC DNA]</scope>
    <source>
        <strain evidence="3 4">AM40-30BH</strain>
    </source>
</reference>
<keyword evidence="1" id="KW-0732">Signal</keyword>
<organism evidence="3 4">
    <name type="scientific">Bacteroides nordii</name>
    <dbReference type="NCBI Taxonomy" id="291645"/>
    <lineage>
        <taxon>Bacteria</taxon>
        <taxon>Pseudomonadati</taxon>
        <taxon>Bacteroidota</taxon>
        <taxon>Bacteroidia</taxon>
        <taxon>Bacteroidales</taxon>
        <taxon>Bacteroidaceae</taxon>
        <taxon>Bacteroides</taxon>
    </lineage>
</organism>
<accession>A0A413VYU0</accession>
<name>A0A413VYU0_9BACE</name>
<dbReference type="GO" id="GO:0016787">
    <property type="term" value="F:hydrolase activity"/>
    <property type="evidence" value="ECO:0007669"/>
    <property type="project" value="InterPro"/>
</dbReference>
<comment type="caution">
    <text evidence="3">The sequence shown here is derived from an EMBL/GenBank/DDBJ whole genome shotgun (WGS) entry which is preliminary data.</text>
</comment>
<dbReference type="InterPro" id="IPR029058">
    <property type="entry name" value="AB_hydrolase_fold"/>
</dbReference>
<sequence>MKNHHVSRKAKVFSACFFLVIIGLWSTTIEAQEQYAYKYNVTSNGEDTLYYRCLQPDNLCSGKKYPLVLFLHGAGERGNDNETQLKHGSGLFLNPVNREKFPAFVIFPQCPKKNFGPFIAEPSNFDGSSFPETFEMSPFIIQVKNLLDDYMNKPEVDKSRIYIIGLSMGGMGVYDMVCRFPDLFAAAVSICGSVNVQRLPKAKEVCFRIFHGEKDTAVPVECSRQAYEVLKRCGAKVEYIEFYGCDHLSWNPAFNFPDFMDWLFEKQK</sequence>
<dbReference type="Gene3D" id="3.40.50.1820">
    <property type="entry name" value="alpha/beta hydrolase"/>
    <property type="match status" value="1"/>
</dbReference>
<gene>
    <name evidence="3" type="ORF">DW888_02660</name>
</gene>
<dbReference type="PANTHER" id="PTHR43037:SF1">
    <property type="entry name" value="BLL1128 PROTEIN"/>
    <property type="match status" value="1"/>
</dbReference>
<dbReference type="RefSeq" id="WP_122200798.1">
    <property type="nucleotide sequence ID" value="NZ_CABJFV010000001.1"/>
</dbReference>
<dbReference type="EMBL" id="QSGO01000001">
    <property type="protein sequence ID" value="RHB38718.1"/>
    <property type="molecule type" value="Genomic_DNA"/>
</dbReference>
<dbReference type="InterPro" id="IPR050955">
    <property type="entry name" value="Plant_Biomass_Hydrol_Est"/>
</dbReference>
<dbReference type="InterPro" id="IPR003140">
    <property type="entry name" value="PLipase/COase/thioEstase"/>
</dbReference>
<proteinExistence type="predicted"/>
<evidence type="ECO:0000256" key="1">
    <source>
        <dbReference type="ARBA" id="ARBA00022729"/>
    </source>
</evidence>
<protein>
    <submittedName>
        <fullName evidence="3">Phospholipase</fullName>
    </submittedName>
</protein>
<evidence type="ECO:0000313" key="4">
    <source>
        <dbReference type="Proteomes" id="UP000284379"/>
    </source>
</evidence>
<dbReference type="Proteomes" id="UP000284379">
    <property type="component" value="Unassembled WGS sequence"/>
</dbReference>
<dbReference type="Pfam" id="PF02230">
    <property type="entry name" value="Abhydrolase_2"/>
    <property type="match status" value="1"/>
</dbReference>
<dbReference type="AlphaFoldDB" id="A0A413VYU0"/>
<dbReference type="SUPFAM" id="SSF53474">
    <property type="entry name" value="alpha/beta-Hydrolases"/>
    <property type="match status" value="1"/>
</dbReference>